<feature type="domain" description="PDZ GRASP-type" evidence="7">
    <location>
        <begin position="1"/>
        <end position="38"/>
    </location>
</feature>
<keyword evidence="9" id="KW-1185">Reference proteome</keyword>
<reference evidence="9" key="1">
    <citation type="submission" date="2013-02" db="EMBL/GenBank/DDBJ databases">
        <authorList>
            <person name="Hughes D."/>
        </authorList>
    </citation>
    <scope>NUCLEOTIDE SEQUENCE</scope>
    <source>
        <strain>Durham</strain>
        <strain evidence="9">NC isolate 2 -- Noor lab</strain>
    </source>
</reference>
<sequence>KFTIYSSKTQTVREEIITPSQSWGGQGLLGVSIKFCSFEGANENVWHVLEVHPSSPAEAAGLRAHTDYIIGSDAIRPENDDFFTLIETHEGQNLKMYVYNVSDDACREVTLKPNSAWGGEGSIGCGIGFGYLHRIPIQPHEMAGSRKVHKEIPAPPNPTVVAPVVPKPLAEPAQMTLNPSFPYVPPLTNTFTSNPPSIVDNVKSDVSVIATQLENTVISPASEAIPTSTEDVQNSNVVIDSNQNLQQTQVQEPASIPFVEPQPAPTVLPAVSL</sequence>
<feature type="domain" description="PDZ GRASP-type" evidence="7">
    <location>
        <begin position="44"/>
        <end position="132"/>
    </location>
</feature>
<dbReference type="Gene3D" id="2.30.42.10">
    <property type="match status" value="2"/>
</dbReference>
<dbReference type="STRING" id="36166.T1GXL9"/>
<evidence type="ECO:0000256" key="5">
    <source>
        <dbReference type="ARBA" id="ARBA00023136"/>
    </source>
</evidence>
<evidence type="ECO:0000256" key="6">
    <source>
        <dbReference type="PIRSR" id="PIRSR607583-1"/>
    </source>
</evidence>
<keyword evidence="5" id="KW-0472">Membrane</keyword>
<dbReference type="InterPro" id="IPR007583">
    <property type="entry name" value="GRASP55_65"/>
</dbReference>
<keyword evidence="4" id="KW-0333">Golgi apparatus</keyword>
<evidence type="ECO:0000256" key="4">
    <source>
        <dbReference type="ARBA" id="ARBA00023034"/>
    </source>
</evidence>
<evidence type="ECO:0000313" key="8">
    <source>
        <dbReference type="EnsemblMetazoa" id="MESCA008572-PA"/>
    </source>
</evidence>
<protein>
    <recommendedName>
        <fullName evidence="7">PDZ GRASP-type domain-containing protein</fullName>
    </recommendedName>
</protein>
<dbReference type="PANTHER" id="PTHR12893:SF0">
    <property type="entry name" value="GRASP65"/>
    <property type="match status" value="1"/>
</dbReference>
<dbReference type="InterPro" id="IPR036034">
    <property type="entry name" value="PDZ_sf"/>
</dbReference>
<dbReference type="PROSITE" id="PS51865">
    <property type="entry name" value="PDZ_GRASP"/>
    <property type="match status" value="2"/>
</dbReference>
<keyword evidence="3" id="KW-0677">Repeat</keyword>
<dbReference type="PANTHER" id="PTHR12893">
    <property type="entry name" value="GOLGI REASSEMBLY STACKING PROTEIN GRASP"/>
    <property type="match status" value="1"/>
</dbReference>
<dbReference type="EMBL" id="CAQQ02149262">
    <property type="status" value="NOT_ANNOTATED_CDS"/>
    <property type="molecule type" value="Genomic_DNA"/>
</dbReference>
<dbReference type="Proteomes" id="UP000015102">
    <property type="component" value="Unassembled WGS sequence"/>
</dbReference>
<dbReference type="GO" id="GO:0007030">
    <property type="term" value="P:Golgi organization"/>
    <property type="evidence" value="ECO:0007669"/>
    <property type="project" value="TreeGrafter"/>
</dbReference>
<feature type="binding site" evidence="6">
    <location>
        <position position="36"/>
    </location>
    <ligand>
        <name>Zn(2+)</name>
        <dbReference type="ChEBI" id="CHEBI:29105"/>
    </ligand>
</feature>
<organism evidence="8 9">
    <name type="scientific">Megaselia scalaris</name>
    <name type="common">Humpbacked fly</name>
    <name type="synonym">Phora scalaris</name>
    <dbReference type="NCBI Taxonomy" id="36166"/>
    <lineage>
        <taxon>Eukaryota</taxon>
        <taxon>Metazoa</taxon>
        <taxon>Ecdysozoa</taxon>
        <taxon>Arthropoda</taxon>
        <taxon>Hexapoda</taxon>
        <taxon>Insecta</taxon>
        <taxon>Pterygota</taxon>
        <taxon>Neoptera</taxon>
        <taxon>Endopterygota</taxon>
        <taxon>Diptera</taxon>
        <taxon>Brachycera</taxon>
        <taxon>Muscomorpha</taxon>
        <taxon>Platypezoidea</taxon>
        <taxon>Phoridae</taxon>
        <taxon>Megaseliini</taxon>
        <taxon>Megaselia</taxon>
    </lineage>
</organism>
<dbReference type="GO" id="GO:0046872">
    <property type="term" value="F:metal ion binding"/>
    <property type="evidence" value="ECO:0007669"/>
    <property type="project" value="UniProtKB-KW"/>
</dbReference>
<evidence type="ECO:0000256" key="1">
    <source>
        <dbReference type="ARBA" id="ARBA00004394"/>
    </source>
</evidence>
<dbReference type="EnsemblMetazoa" id="MESCA008572-RA">
    <property type="protein sequence ID" value="MESCA008572-PA"/>
    <property type="gene ID" value="MESCA008572"/>
</dbReference>
<keyword evidence="6" id="KW-0862">Zinc</keyword>
<proteinExistence type="inferred from homology"/>
<keyword evidence="6" id="KW-0479">Metal-binding</keyword>
<evidence type="ECO:0000313" key="9">
    <source>
        <dbReference type="Proteomes" id="UP000015102"/>
    </source>
</evidence>
<evidence type="ECO:0000256" key="3">
    <source>
        <dbReference type="ARBA" id="ARBA00022737"/>
    </source>
</evidence>
<dbReference type="SUPFAM" id="SSF50156">
    <property type="entry name" value="PDZ domain-like"/>
    <property type="match status" value="1"/>
</dbReference>
<accession>T1GXL9</accession>
<comment type="similarity">
    <text evidence="2">Belongs to the GORASP family.</text>
</comment>
<evidence type="ECO:0000259" key="7">
    <source>
        <dbReference type="PROSITE" id="PS51865"/>
    </source>
</evidence>
<name>T1GXL9_MEGSC</name>
<dbReference type="HOGENOM" id="CLU_1021474_0_0_1"/>
<reference evidence="8" key="2">
    <citation type="submission" date="2015-06" db="UniProtKB">
        <authorList>
            <consortium name="EnsemblMetazoa"/>
        </authorList>
    </citation>
    <scope>IDENTIFICATION</scope>
</reference>
<comment type="subcellular location">
    <subcellularLocation>
        <location evidence="1">Golgi apparatus membrane</location>
    </subcellularLocation>
</comment>
<dbReference type="InterPro" id="IPR024958">
    <property type="entry name" value="GRASP_PDZ"/>
</dbReference>
<dbReference type="Pfam" id="PF04495">
    <property type="entry name" value="GRASP55_65"/>
    <property type="match status" value="1"/>
</dbReference>
<evidence type="ECO:0000256" key="2">
    <source>
        <dbReference type="ARBA" id="ARBA00007144"/>
    </source>
</evidence>
<dbReference type="GO" id="GO:0000139">
    <property type="term" value="C:Golgi membrane"/>
    <property type="evidence" value="ECO:0007669"/>
    <property type="project" value="UniProtKB-SubCell"/>
</dbReference>
<dbReference type="AlphaFoldDB" id="T1GXL9"/>
<dbReference type="FunFam" id="2.30.42.10:FF:000026">
    <property type="entry name" value="Golgi reassembly stacking protein 2"/>
    <property type="match status" value="1"/>
</dbReference>